<comment type="caution">
    <text evidence="7">The sequence shown here is derived from an EMBL/GenBank/DDBJ whole genome shotgun (WGS) entry which is preliminary data.</text>
</comment>
<evidence type="ECO:0000256" key="6">
    <source>
        <dbReference type="SAM" id="Phobius"/>
    </source>
</evidence>
<comment type="similarity">
    <text evidence="2">Belongs to the autoinducer-2 exporter (AI-2E) (TC 2.A.86) family.</text>
</comment>
<keyword evidence="5 6" id="KW-0472">Membrane</keyword>
<dbReference type="GO" id="GO:0055085">
    <property type="term" value="P:transmembrane transport"/>
    <property type="evidence" value="ECO:0007669"/>
    <property type="project" value="TreeGrafter"/>
</dbReference>
<evidence type="ECO:0000256" key="1">
    <source>
        <dbReference type="ARBA" id="ARBA00004141"/>
    </source>
</evidence>
<feature type="transmembrane region" description="Helical" evidence="6">
    <location>
        <begin position="87"/>
        <end position="109"/>
    </location>
</feature>
<feature type="transmembrane region" description="Helical" evidence="6">
    <location>
        <begin position="193"/>
        <end position="217"/>
    </location>
</feature>
<dbReference type="AlphaFoldDB" id="A0A4R8M6Z0"/>
<dbReference type="GO" id="GO:0016020">
    <property type="term" value="C:membrane"/>
    <property type="evidence" value="ECO:0007669"/>
    <property type="project" value="UniProtKB-SubCell"/>
</dbReference>
<evidence type="ECO:0000313" key="8">
    <source>
        <dbReference type="Proteomes" id="UP000295066"/>
    </source>
</evidence>
<feature type="transmembrane region" description="Helical" evidence="6">
    <location>
        <begin position="116"/>
        <end position="137"/>
    </location>
</feature>
<dbReference type="PANTHER" id="PTHR21716">
    <property type="entry name" value="TRANSMEMBRANE PROTEIN"/>
    <property type="match status" value="1"/>
</dbReference>
<accession>A0A4R8M6Z0</accession>
<evidence type="ECO:0000313" key="7">
    <source>
        <dbReference type="EMBL" id="TDY61169.1"/>
    </source>
</evidence>
<feature type="transmembrane region" description="Helical" evidence="6">
    <location>
        <begin position="244"/>
        <end position="266"/>
    </location>
</feature>
<dbReference type="Pfam" id="PF01594">
    <property type="entry name" value="AI-2E_transport"/>
    <property type="match status" value="1"/>
</dbReference>
<evidence type="ECO:0000256" key="3">
    <source>
        <dbReference type="ARBA" id="ARBA00022692"/>
    </source>
</evidence>
<sequence>MPAGHFLFPLCLWMTGSPCFIPYKCNFSEETEKNLLPKCLSSCKIGYGKRLFIKGVDTVGNFQVIIGLIGIISIVATGLVLNFAQAVFIPLIIAWLLSYLFGPVVRFLSRLKIPNFLNVVAVLALFFGVCFLGALFLNARILTFTEAFPKYYARLLDIGKTLTINLELPPDFWLSIDWGVTARGYLIELSGSFVTIVSKLVMVIVFLVFLLLGAPYFDYKLQKAFSPSNAEKVKRILGTISFQIGRYLSALALISAVTGFLVWFALEYLQVDFAVTWGVLAFILNFIPTVGSIVASIPPILVALVQFYPSYMPAVITSLVLLTIQVTIGNFITPKVMGDRLNLSPVVVLISLLFWSLIWGVVGALISTIIAAIIKIICENIPSLNFISVMMGSGKVYQKEFEERA</sequence>
<keyword evidence="8" id="KW-1185">Reference proteome</keyword>
<comment type="subcellular location">
    <subcellularLocation>
        <location evidence="1">Membrane</location>
        <topology evidence="1">Multi-pass membrane protein</topology>
    </subcellularLocation>
</comment>
<feature type="transmembrane region" description="Helical" evidence="6">
    <location>
        <begin position="278"/>
        <end position="304"/>
    </location>
</feature>
<gene>
    <name evidence="7" type="ORF">C8D99_10624</name>
</gene>
<protein>
    <submittedName>
        <fullName evidence="7">Putative PurR-regulated permease PerM</fullName>
    </submittedName>
</protein>
<reference evidence="7 8" key="1">
    <citation type="submission" date="2019-03" db="EMBL/GenBank/DDBJ databases">
        <title>Genomic Encyclopedia of Type Strains, Phase IV (KMG-IV): sequencing the most valuable type-strain genomes for metagenomic binning, comparative biology and taxonomic classification.</title>
        <authorList>
            <person name="Goeker M."/>
        </authorList>
    </citation>
    <scope>NUCLEOTIDE SEQUENCE [LARGE SCALE GENOMIC DNA]</scope>
    <source>
        <strain evidence="7 8">DSM 25964</strain>
    </source>
</reference>
<feature type="transmembrane region" description="Helical" evidence="6">
    <location>
        <begin position="59"/>
        <end position="81"/>
    </location>
</feature>
<name>A0A4R8M6Z0_9BACT</name>
<proteinExistence type="inferred from homology"/>
<evidence type="ECO:0000256" key="4">
    <source>
        <dbReference type="ARBA" id="ARBA00022989"/>
    </source>
</evidence>
<dbReference type="EMBL" id="SORI01000006">
    <property type="protein sequence ID" value="TDY61169.1"/>
    <property type="molecule type" value="Genomic_DNA"/>
</dbReference>
<evidence type="ECO:0000256" key="5">
    <source>
        <dbReference type="ARBA" id="ARBA00023136"/>
    </source>
</evidence>
<organism evidence="7 8">
    <name type="scientific">Aminivibrio pyruvatiphilus</name>
    <dbReference type="NCBI Taxonomy" id="1005740"/>
    <lineage>
        <taxon>Bacteria</taxon>
        <taxon>Thermotogati</taxon>
        <taxon>Synergistota</taxon>
        <taxon>Synergistia</taxon>
        <taxon>Synergistales</taxon>
        <taxon>Aminobacteriaceae</taxon>
        <taxon>Aminivibrio</taxon>
    </lineage>
</organism>
<feature type="transmembrane region" description="Helical" evidence="6">
    <location>
        <begin position="311"/>
        <end position="332"/>
    </location>
</feature>
<evidence type="ECO:0000256" key="2">
    <source>
        <dbReference type="ARBA" id="ARBA00009773"/>
    </source>
</evidence>
<dbReference type="Proteomes" id="UP000295066">
    <property type="component" value="Unassembled WGS sequence"/>
</dbReference>
<keyword evidence="4 6" id="KW-1133">Transmembrane helix</keyword>
<keyword evidence="3 6" id="KW-0812">Transmembrane</keyword>
<dbReference type="PANTHER" id="PTHR21716:SF64">
    <property type="entry name" value="AI-2 TRANSPORT PROTEIN TQSA"/>
    <property type="match status" value="1"/>
</dbReference>
<dbReference type="InterPro" id="IPR002549">
    <property type="entry name" value="AI-2E-like"/>
</dbReference>
<feature type="transmembrane region" description="Helical" evidence="6">
    <location>
        <begin position="352"/>
        <end position="374"/>
    </location>
</feature>